<evidence type="ECO:0000256" key="4">
    <source>
        <dbReference type="ARBA" id="ARBA00023136"/>
    </source>
</evidence>
<evidence type="ECO:0000256" key="3">
    <source>
        <dbReference type="ARBA" id="ARBA00022989"/>
    </source>
</evidence>
<feature type="region of interest" description="Disordered" evidence="5">
    <location>
        <begin position="482"/>
        <end position="515"/>
    </location>
</feature>
<dbReference type="InterPro" id="IPR039751">
    <property type="entry name" value="HERPUD1/2"/>
</dbReference>
<organism evidence="7 8">
    <name type="scientific">Cylindrobasidium torrendii FP15055 ss-10</name>
    <dbReference type="NCBI Taxonomy" id="1314674"/>
    <lineage>
        <taxon>Eukaryota</taxon>
        <taxon>Fungi</taxon>
        <taxon>Dikarya</taxon>
        <taxon>Basidiomycota</taxon>
        <taxon>Agaricomycotina</taxon>
        <taxon>Agaricomycetes</taxon>
        <taxon>Agaricomycetidae</taxon>
        <taxon>Agaricales</taxon>
        <taxon>Marasmiineae</taxon>
        <taxon>Physalacriaceae</taxon>
        <taxon>Cylindrobasidium</taxon>
    </lineage>
</organism>
<dbReference type="STRING" id="1314674.A0A0D7BTA1"/>
<reference evidence="7 8" key="1">
    <citation type="journal article" date="2015" name="Fungal Genet. Biol.">
        <title>Evolution of novel wood decay mechanisms in Agaricales revealed by the genome sequences of Fistulina hepatica and Cylindrobasidium torrendii.</title>
        <authorList>
            <person name="Floudas D."/>
            <person name="Held B.W."/>
            <person name="Riley R."/>
            <person name="Nagy L.G."/>
            <person name="Koehler G."/>
            <person name="Ransdell A.S."/>
            <person name="Younus H."/>
            <person name="Chow J."/>
            <person name="Chiniquy J."/>
            <person name="Lipzen A."/>
            <person name="Tritt A."/>
            <person name="Sun H."/>
            <person name="Haridas S."/>
            <person name="LaButti K."/>
            <person name="Ohm R.A."/>
            <person name="Kues U."/>
            <person name="Blanchette R.A."/>
            <person name="Grigoriev I.V."/>
            <person name="Minto R.E."/>
            <person name="Hibbett D.S."/>
        </authorList>
    </citation>
    <scope>NUCLEOTIDE SEQUENCE [LARGE SCALE GENOMIC DNA]</scope>
    <source>
        <strain evidence="7 8">FP15055 ss-10</strain>
    </source>
</reference>
<dbReference type="PANTHER" id="PTHR12943:SF27">
    <property type="entry name" value="HOMOCYSTEINE-INDUCED ENDOPLASMIC RETICULUM PROTEIN, ISOFORM A"/>
    <property type="match status" value="1"/>
</dbReference>
<dbReference type="Pfam" id="PF00240">
    <property type="entry name" value="ubiquitin"/>
    <property type="match status" value="1"/>
</dbReference>
<dbReference type="Gene3D" id="3.10.20.90">
    <property type="entry name" value="Phosphatidylinositol 3-kinase Catalytic Subunit, Chain A, domain 1"/>
    <property type="match status" value="1"/>
</dbReference>
<feature type="domain" description="Ubiquitin-like" evidence="6">
    <location>
        <begin position="4"/>
        <end position="64"/>
    </location>
</feature>
<feature type="compositionally biased region" description="Polar residues" evidence="5">
    <location>
        <begin position="95"/>
        <end position="115"/>
    </location>
</feature>
<name>A0A0D7BTA1_9AGAR</name>
<dbReference type="Proteomes" id="UP000054007">
    <property type="component" value="Unassembled WGS sequence"/>
</dbReference>
<keyword evidence="4" id="KW-0472">Membrane</keyword>
<evidence type="ECO:0000256" key="1">
    <source>
        <dbReference type="ARBA" id="ARBA00004370"/>
    </source>
</evidence>
<gene>
    <name evidence="7" type="ORF">CYLTODRAFT_485249</name>
</gene>
<evidence type="ECO:0000256" key="5">
    <source>
        <dbReference type="SAM" id="MobiDB-lite"/>
    </source>
</evidence>
<dbReference type="InterPro" id="IPR029071">
    <property type="entry name" value="Ubiquitin-like_domsf"/>
</dbReference>
<dbReference type="InterPro" id="IPR000626">
    <property type="entry name" value="Ubiquitin-like_dom"/>
</dbReference>
<dbReference type="OrthoDB" id="21589at2759"/>
<keyword evidence="3" id="KW-1133">Transmembrane helix</keyword>
<feature type="compositionally biased region" description="Basic and acidic residues" evidence="5">
    <location>
        <begin position="500"/>
        <end position="510"/>
    </location>
</feature>
<dbReference type="PROSITE" id="PS50053">
    <property type="entry name" value="UBIQUITIN_2"/>
    <property type="match status" value="1"/>
</dbReference>
<protein>
    <recommendedName>
        <fullName evidence="6">Ubiquitin-like domain-containing protein</fullName>
    </recommendedName>
</protein>
<proteinExistence type="predicted"/>
<dbReference type="SUPFAM" id="SSF54236">
    <property type="entry name" value="Ubiquitin-like"/>
    <property type="match status" value="1"/>
</dbReference>
<sequence>MSLVVLRVELPAHSHSFTVQAPAAGTVADVKEVIQATCTGQPRTTGQRLIWRGRALRDDERLQDIWQPHEAKTVHLAVHPTAWTDRPPTTPAAAVSTSPVLPTPSHSMEQPQNVARPSEVVSVRDTIQERGPAYPPSTPRSHPVIDPLAFVRAQQEMALKALTQDTTPLPLELVDAPKAPSVQFVEGLGWKWPAALDSQFPPSQPGGVKYSHTTIDGQLYLKLEDHSEPSTPSQKHALRVLSHTLEILKAAPVTAAPVATTVAPWQSPAVPPEISALLQQLGIQDLQPNVNVQQDAQIPIIVPIPNLPAAAPQPQFRPLLNLLPVTFIILRIALLLYFFAPARKPVMGLLLVGWGLYEIWTRHVRVAANPAVPAQRPVAAAPAGNGAAAPDVNQNNAQPVGEGAQANNLPGLPRASVAPVETFATVNLSAEEQMLEGNATGQPTILKKAALFGMLFLSTIHPAIWDRRRALLRQREGRIRTEATAMRAPDDGTDSVENQQRTERRAELLRRHGQRPSWVQSYVQRVMDEDWVDDS</sequence>
<accession>A0A0D7BTA1</accession>
<dbReference type="AlphaFoldDB" id="A0A0D7BTA1"/>
<dbReference type="GO" id="GO:0016020">
    <property type="term" value="C:membrane"/>
    <property type="evidence" value="ECO:0007669"/>
    <property type="project" value="UniProtKB-SubCell"/>
</dbReference>
<evidence type="ECO:0000313" key="7">
    <source>
        <dbReference type="EMBL" id="KIY73743.1"/>
    </source>
</evidence>
<feature type="region of interest" description="Disordered" evidence="5">
    <location>
        <begin position="84"/>
        <end position="119"/>
    </location>
</feature>
<evidence type="ECO:0000259" key="6">
    <source>
        <dbReference type="PROSITE" id="PS50053"/>
    </source>
</evidence>
<evidence type="ECO:0000313" key="8">
    <source>
        <dbReference type="Proteomes" id="UP000054007"/>
    </source>
</evidence>
<evidence type="ECO:0000256" key="2">
    <source>
        <dbReference type="ARBA" id="ARBA00022692"/>
    </source>
</evidence>
<comment type="subcellular location">
    <subcellularLocation>
        <location evidence="1">Membrane</location>
    </subcellularLocation>
</comment>
<dbReference type="EMBL" id="KN880434">
    <property type="protein sequence ID" value="KIY73743.1"/>
    <property type="molecule type" value="Genomic_DNA"/>
</dbReference>
<keyword evidence="8" id="KW-1185">Reference proteome</keyword>
<dbReference type="PANTHER" id="PTHR12943">
    <property type="entry name" value="HOMOCYSTEINE-RESPONSIVE ENDOPLASMIC RETICULUM-RESIDENT UNIQUITIN-LIKE DOMAIN HERPUD PROTEIN FAMILY MEMBER"/>
    <property type="match status" value="1"/>
</dbReference>
<dbReference type="GO" id="GO:0030968">
    <property type="term" value="P:endoplasmic reticulum unfolded protein response"/>
    <property type="evidence" value="ECO:0007669"/>
    <property type="project" value="TreeGrafter"/>
</dbReference>
<keyword evidence="2" id="KW-0812">Transmembrane</keyword>